<comment type="caution">
    <text evidence="2">The sequence shown here is derived from an EMBL/GenBank/DDBJ whole genome shotgun (WGS) entry which is preliminary data.</text>
</comment>
<gene>
    <name evidence="2" type="ORF">GCM10023340_11490</name>
</gene>
<feature type="transmembrane region" description="Helical" evidence="1">
    <location>
        <begin position="106"/>
        <end position="123"/>
    </location>
</feature>
<proteinExistence type="predicted"/>
<dbReference type="Proteomes" id="UP001500221">
    <property type="component" value="Unassembled WGS sequence"/>
</dbReference>
<feature type="transmembrane region" description="Helical" evidence="1">
    <location>
        <begin position="20"/>
        <end position="42"/>
    </location>
</feature>
<keyword evidence="1" id="KW-0472">Membrane</keyword>
<dbReference type="EMBL" id="BAABKG010000001">
    <property type="protein sequence ID" value="GAA5144196.1"/>
    <property type="molecule type" value="Genomic_DNA"/>
</dbReference>
<keyword evidence="1" id="KW-1133">Transmembrane helix</keyword>
<feature type="transmembrane region" description="Helical" evidence="1">
    <location>
        <begin position="135"/>
        <end position="156"/>
    </location>
</feature>
<evidence type="ECO:0008006" key="4">
    <source>
        <dbReference type="Google" id="ProtNLM"/>
    </source>
</evidence>
<keyword evidence="1" id="KW-0812">Transmembrane</keyword>
<organism evidence="2 3">
    <name type="scientific">Nocardioides marinquilinus</name>
    <dbReference type="NCBI Taxonomy" id="1210400"/>
    <lineage>
        <taxon>Bacteria</taxon>
        <taxon>Bacillati</taxon>
        <taxon>Actinomycetota</taxon>
        <taxon>Actinomycetes</taxon>
        <taxon>Propionibacteriales</taxon>
        <taxon>Nocardioidaceae</taxon>
        <taxon>Nocardioides</taxon>
    </lineage>
</organism>
<sequence length="164" mass="16716">MPLLAPVTTAVRLGRPGPAVVSLVVLVMPPIIGAGTLTPGFGGRLWTPDAGRGAWVRALTTTSALVGGVLLVVHLFVVADWLSWTGLGLVGLAVALAASRLGRAPWLSLVCAAGALGLAWAVLETGRELGPDREVEAVVGGLATLAVAVAVMRTPVRRPGNHRS</sequence>
<feature type="transmembrane region" description="Helical" evidence="1">
    <location>
        <begin position="81"/>
        <end position="99"/>
    </location>
</feature>
<evidence type="ECO:0000313" key="3">
    <source>
        <dbReference type="Proteomes" id="UP001500221"/>
    </source>
</evidence>
<accession>A0ABP9PBZ6</accession>
<evidence type="ECO:0000313" key="2">
    <source>
        <dbReference type="EMBL" id="GAA5144196.1"/>
    </source>
</evidence>
<evidence type="ECO:0000256" key="1">
    <source>
        <dbReference type="SAM" id="Phobius"/>
    </source>
</evidence>
<keyword evidence="3" id="KW-1185">Reference proteome</keyword>
<name>A0ABP9PBZ6_9ACTN</name>
<protein>
    <recommendedName>
        <fullName evidence="4">FUSC family protein</fullName>
    </recommendedName>
</protein>
<feature type="transmembrane region" description="Helical" evidence="1">
    <location>
        <begin position="54"/>
        <end position="75"/>
    </location>
</feature>
<reference evidence="3" key="1">
    <citation type="journal article" date="2019" name="Int. J. Syst. Evol. Microbiol.">
        <title>The Global Catalogue of Microorganisms (GCM) 10K type strain sequencing project: providing services to taxonomists for standard genome sequencing and annotation.</title>
        <authorList>
            <consortium name="The Broad Institute Genomics Platform"/>
            <consortium name="The Broad Institute Genome Sequencing Center for Infectious Disease"/>
            <person name="Wu L."/>
            <person name="Ma J."/>
        </authorList>
    </citation>
    <scope>NUCLEOTIDE SEQUENCE [LARGE SCALE GENOMIC DNA]</scope>
    <source>
        <strain evidence="3">JCM 18459</strain>
    </source>
</reference>